<evidence type="ECO:0000313" key="2">
    <source>
        <dbReference type="Proteomes" id="UP000664807"/>
    </source>
</evidence>
<sequence>MISVQHKTIILALKSKPFYKWQLLIKNEDIEPFLKLMEWLVHEGLNARSVAKVETFLAPLDQGFRIPKDLESIFIP</sequence>
<organism evidence="1 2">
    <name type="scientific">Flagellimonas profundi</name>
    <dbReference type="NCBI Taxonomy" id="2915620"/>
    <lineage>
        <taxon>Bacteria</taxon>
        <taxon>Pseudomonadati</taxon>
        <taxon>Bacteroidota</taxon>
        <taxon>Flavobacteriia</taxon>
        <taxon>Flavobacteriales</taxon>
        <taxon>Flavobacteriaceae</taxon>
        <taxon>Flagellimonas</taxon>
    </lineage>
</organism>
<evidence type="ECO:0000313" key="1">
    <source>
        <dbReference type="EMBL" id="MBO0341495.1"/>
    </source>
</evidence>
<accession>A0ABS3FEB1</accession>
<protein>
    <submittedName>
        <fullName evidence="1">Uncharacterized protein</fullName>
    </submittedName>
</protein>
<dbReference type="EMBL" id="JAFLNM010000001">
    <property type="protein sequence ID" value="MBO0341495.1"/>
    <property type="molecule type" value="Genomic_DNA"/>
</dbReference>
<proteinExistence type="predicted"/>
<keyword evidence="2" id="KW-1185">Reference proteome</keyword>
<gene>
    <name evidence="1" type="ORF">J0654_07550</name>
</gene>
<dbReference type="RefSeq" id="WP_207027299.1">
    <property type="nucleotide sequence ID" value="NZ_JAFLNM010000001.1"/>
</dbReference>
<dbReference type="Proteomes" id="UP000664807">
    <property type="component" value="Unassembled WGS sequence"/>
</dbReference>
<comment type="caution">
    <text evidence="1">The sequence shown here is derived from an EMBL/GenBank/DDBJ whole genome shotgun (WGS) entry which is preliminary data.</text>
</comment>
<name>A0ABS3FEB1_9FLAO</name>
<reference evidence="1 2" key="1">
    <citation type="submission" date="2021-03" db="EMBL/GenBank/DDBJ databases">
        <title>Muricauda lutimaris sp. nov. and Muricauda ruestringensis sp. nov, two marine members of the Flavobacteriaceae isolated from deep sea sediments of Western Pacific.</title>
        <authorList>
            <person name="Zhao S."/>
            <person name="Liu R."/>
        </authorList>
    </citation>
    <scope>NUCLEOTIDE SEQUENCE [LARGE SCALE GENOMIC DNA]</scope>
    <source>
        <strain evidence="1 2">BC31-3-A3</strain>
    </source>
</reference>